<dbReference type="Gene3D" id="1.10.10.2520">
    <property type="entry name" value="Cell wall hydrolase SleB, domain 1"/>
    <property type="match status" value="1"/>
</dbReference>
<dbReference type="OrthoDB" id="9785345at2"/>
<organism evidence="3 4">
    <name type="scientific">Sphingomonas panacisoli</name>
    <dbReference type="NCBI Taxonomy" id="1813879"/>
    <lineage>
        <taxon>Bacteria</taxon>
        <taxon>Pseudomonadati</taxon>
        <taxon>Pseudomonadota</taxon>
        <taxon>Alphaproteobacteria</taxon>
        <taxon>Sphingomonadales</taxon>
        <taxon>Sphingomonadaceae</taxon>
        <taxon>Sphingomonas</taxon>
    </lineage>
</organism>
<dbReference type="EMBL" id="CP042306">
    <property type="protein sequence ID" value="QDZ09175.1"/>
    <property type="molecule type" value="Genomic_DNA"/>
</dbReference>
<keyword evidence="3" id="KW-0378">Hydrolase</keyword>
<evidence type="ECO:0000256" key="1">
    <source>
        <dbReference type="SAM" id="MobiDB-lite"/>
    </source>
</evidence>
<dbReference type="KEGG" id="spai:FPZ24_11625"/>
<gene>
    <name evidence="3" type="ORF">FPZ24_11625</name>
</gene>
<evidence type="ECO:0000259" key="2">
    <source>
        <dbReference type="Pfam" id="PF07486"/>
    </source>
</evidence>
<evidence type="ECO:0000313" key="4">
    <source>
        <dbReference type="Proteomes" id="UP000315673"/>
    </source>
</evidence>
<dbReference type="Proteomes" id="UP000315673">
    <property type="component" value="Chromosome"/>
</dbReference>
<protein>
    <submittedName>
        <fullName evidence="3">Cell wall hydrolase</fullName>
    </submittedName>
</protein>
<feature type="domain" description="Cell wall hydrolase SleB" evidence="2">
    <location>
        <begin position="40"/>
        <end position="149"/>
    </location>
</feature>
<dbReference type="Pfam" id="PF07486">
    <property type="entry name" value="Hydrolase_2"/>
    <property type="match status" value="1"/>
</dbReference>
<accession>A0A5B8LN85</accession>
<dbReference type="GO" id="GO:0016787">
    <property type="term" value="F:hydrolase activity"/>
    <property type="evidence" value="ECO:0007669"/>
    <property type="project" value="UniProtKB-KW"/>
</dbReference>
<feature type="region of interest" description="Disordered" evidence="1">
    <location>
        <begin position="215"/>
        <end position="240"/>
    </location>
</feature>
<reference evidence="3 4" key="1">
    <citation type="submission" date="2019-07" db="EMBL/GenBank/DDBJ databases">
        <title>Full genome sequence of Sphingomonas sp. 4R-6-7(HKS19).</title>
        <authorList>
            <person name="Im W.-T."/>
        </authorList>
    </citation>
    <scope>NUCLEOTIDE SEQUENCE [LARGE SCALE GENOMIC DNA]</scope>
    <source>
        <strain evidence="3 4">HKS19</strain>
    </source>
</reference>
<evidence type="ECO:0000313" key="3">
    <source>
        <dbReference type="EMBL" id="QDZ09175.1"/>
    </source>
</evidence>
<sequence length="253" mass="26658">MPTSFARPFFIPTASMVGPNNGAAAALDCLTQAIYYEAASESETGQRAVAQVVLNRMRSPIFPHTVCGVVYQGSQQRTGCQFSFTCDGSLARRPSIGGWAQARRIALAALSGSVERSVGLSTHYHANYVVPYWAGSLDKVATIGAHIFYTMRGGLGRPPGFGERYNASAEAPPVVLPIVDPNADPAAELVGVNRGGETTDPAGLLSPNRTIVKDDLLGAPARPDPVAVSPKPALRADEDRGVLVVDRNKGLGK</sequence>
<keyword evidence="4" id="KW-1185">Reference proteome</keyword>
<dbReference type="InterPro" id="IPR011105">
    <property type="entry name" value="Cell_wall_hydrolase_SleB"/>
</dbReference>
<name>A0A5B8LN85_9SPHN</name>
<dbReference type="InterPro" id="IPR042047">
    <property type="entry name" value="SleB_dom1"/>
</dbReference>
<proteinExistence type="predicted"/>
<dbReference type="AlphaFoldDB" id="A0A5B8LN85"/>